<dbReference type="HOGENOM" id="CLU_972709_0_0_7"/>
<dbReference type="AlphaFoldDB" id="A1ATB7"/>
<dbReference type="InterPro" id="IPR023346">
    <property type="entry name" value="Lysozyme-like_dom_sf"/>
</dbReference>
<dbReference type="EMBL" id="CP000482">
    <property type="protein sequence ID" value="ABL00588.1"/>
    <property type="molecule type" value="Genomic_DNA"/>
</dbReference>
<dbReference type="KEGG" id="ppd:Ppro_2990"/>
<dbReference type="CAZy" id="GH19">
    <property type="family name" value="Glycoside Hydrolase Family 19"/>
</dbReference>
<reference evidence="2 3" key="1">
    <citation type="submission" date="2006-10" db="EMBL/GenBank/DDBJ databases">
        <title>Complete sequence of chromosome of Pelobacter propionicus DSM 2379.</title>
        <authorList>
            <consortium name="US DOE Joint Genome Institute"/>
            <person name="Copeland A."/>
            <person name="Lucas S."/>
            <person name="Lapidus A."/>
            <person name="Barry K."/>
            <person name="Detter J.C."/>
            <person name="Glavina del Rio T."/>
            <person name="Hammon N."/>
            <person name="Israni S."/>
            <person name="Dalin E."/>
            <person name="Tice H."/>
            <person name="Pitluck S."/>
            <person name="Saunders E."/>
            <person name="Brettin T."/>
            <person name="Bruce D."/>
            <person name="Han C."/>
            <person name="Tapia R."/>
            <person name="Schmutz J."/>
            <person name="Larimer F."/>
            <person name="Land M."/>
            <person name="Hauser L."/>
            <person name="Kyrpides N."/>
            <person name="Kim E."/>
            <person name="Lovley D."/>
            <person name="Richardson P."/>
        </authorList>
    </citation>
    <scope>NUCLEOTIDE SEQUENCE [LARGE SCALE GENOMIC DNA]</scope>
    <source>
        <strain evidence="3">DSM 2379 / NBRC 103807 / OttBd1</strain>
    </source>
</reference>
<dbReference type="SUPFAM" id="SSF53955">
    <property type="entry name" value="Lysozyme-like"/>
    <property type="match status" value="1"/>
</dbReference>
<evidence type="ECO:0000313" key="2">
    <source>
        <dbReference type="EMBL" id="ABL00588.1"/>
    </source>
</evidence>
<sequence length="286" mass="31682">MALNSAMERFQINDTPRMTAFLAQVGHESGQLTRLTENLNYSAKRLMQVWPRRFPSLERARAYEKNPQKLANLVYAGRLGNGGEGSGDGWRFRGRGLIQLTGSITSNRPGTVSYIFTRSDSATDTVVKKQLFRRAGTLPVSTTWTLGGATLPHYTGWQAIKVLSPNPMTSAQAPFELRCDPPLNSAIAAHGSLRRRQGFGSHRAHERRGPDQGTADQADAGGGHPGTRTAHPGHETDFRAGVARQRPGRTGRHQDDERQHAHGRREQRHHAEPGWRPDHLQTPDRG</sequence>
<evidence type="ECO:0000313" key="3">
    <source>
        <dbReference type="Proteomes" id="UP000006732"/>
    </source>
</evidence>
<dbReference type="Proteomes" id="UP000006732">
    <property type="component" value="Chromosome"/>
</dbReference>
<dbReference type="PANTHER" id="PTHR34408">
    <property type="entry name" value="FAMILY PROTEIN, PUTATIVE-RELATED"/>
    <property type="match status" value="1"/>
</dbReference>
<accession>A1ATB7</accession>
<feature type="compositionally biased region" description="Basic and acidic residues" evidence="1">
    <location>
        <begin position="269"/>
        <end position="286"/>
    </location>
</feature>
<dbReference type="STRING" id="338966.Ppro_2990"/>
<gene>
    <name evidence="2" type="ordered locus">Ppro_2990</name>
</gene>
<protein>
    <submittedName>
        <fullName evidence="2">Chitinase-like protein</fullName>
    </submittedName>
</protein>
<keyword evidence="3" id="KW-1185">Reference proteome</keyword>
<feature type="compositionally biased region" description="Basic residues" evidence="1">
    <location>
        <begin position="194"/>
        <end position="206"/>
    </location>
</feature>
<dbReference type="Gene3D" id="1.10.530.10">
    <property type="match status" value="1"/>
</dbReference>
<name>A1ATB7_PELPD</name>
<proteinExistence type="predicted"/>
<dbReference type="InterPro" id="IPR052354">
    <property type="entry name" value="Cell_Wall_Dynamics_Protein"/>
</dbReference>
<dbReference type="PANTHER" id="PTHR34408:SF1">
    <property type="entry name" value="GLYCOSYL HYDROLASE FAMILY 19 DOMAIN-CONTAINING PROTEIN HI_1415"/>
    <property type="match status" value="1"/>
</dbReference>
<dbReference type="eggNOG" id="COG3179">
    <property type="taxonomic scope" value="Bacteria"/>
</dbReference>
<feature type="region of interest" description="Disordered" evidence="1">
    <location>
        <begin position="194"/>
        <end position="286"/>
    </location>
</feature>
<evidence type="ECO:0000256" key="1">
    <source>
        <dbReference type="SAM" id="MobiDB-lite"/>
    </source>
</evidence>
<organism evidence="2 3">
    <name type="scientific">Pelobacter propionicus (strain DSM 2379 / NBRC 103807 / OttBd1)</name>
    <dbReference type="NCBI Taxonomy" id="338966"/>
    <lineage>
        <taxon>Bacteria</taxon>
        <taxon>Pseudomonadati</taxon>
        <taxon>Thermodesulfobacteriota</taxon>
        <taxon>Desulfuromonadia</taxon>
        <taxon>Desulfuromonadales</taxon>
        <taxon>Desulfuromonadaceae</taxon>
        <taxon>Pelobacter</taxon>
    </lineage>
</organism>